<feature type="transmembrane region" description="Helical" evidence="5">
    <location>
        <begin position="122"/>
        <end position="143"/>
    </location>
</feature>
<feature type="transmembrane region" description="Helical" evidence="5">
    <location>
        <begin position="16"/>
        <end position="34"/>
    </location>
</feature>
<proteinExistence type="predicted"/>
<evidence type="ECO:0000313" key="7">
    <source>
        <dbReference type="Proteomes" id="UP000310719"/>
    </source>
</evidence>
<organism evidence="6 7">
    <name type="scientific">Leclercia adecarboxylata</name>
    <dbReference type="NCBI Taxonomy" id="83655"/>
    <lineage>
        <taxon>Bacteria</taxon>
        <taxon>Pseudomonadati</taxon>
        <taxon>Pseudomonadota</taxon>
        <taxon>Gammaproteobacteria</taxon>
        <taxon>Enterobacterales</taxon>
        <taxon>Enterobacteriaceae</taxon>
        <taxon>Leclercia</taxon>
    </lineage>
</organism>
<keyword evidence="4 5" id="KW-0472">Membrane</keyword>
<evidence type="ECO:0000313" key="6">
    <source>
        <dbReference type="EMBL" id="VTP67679.1"/>
    </source>
</evidence>
<feature type="transmembrane region" description="Helical" evidence="5">
    <location>
        <begin position="303"/>
        <end position="321"/>
    </location>
</feature>
<feature type="transmembrane region" description="Helical" evidence="5">
    <location>
        <begin position="183"/>
        <end position="205"/>
    </location>
</feature>
<dbReference type="PANTHER" id="PTHR23501:SF51">
    <property type="entry name" value="MULTIDRUG RESISTANCE PROTEIN B"/>
    <property type="match status" value="1"/>
</dbReference>
<gene>
    <name evidence="6" type="primary">emrB_3</name>
    <name evidence="6" type="ORF">NCTC13032_03168</name>
</gene>
<dbReference type="AlphaFoldDB" id="A0A4U9HYG4"/>
<feature type="transmembrane region" description="Helical" evidence="5">
    <location>
        <begin position="46"/>
        <end position="63"/>
    </location>
</feature>
<keyword evidence="2 5" id="KW-0812">Transmembrane</keyword>
<dbReference type="GO" id="GO:0005886">
    <property type="term" value="C:plasma membrane"/>
    <property type="evidence" value="ECO:0007669"/>
    <property type="project" value="TreeGrafter"/>
</dbReference>
<evidence type="ECO:0000256" key="5">
    <source>
        <dbReference type="SAM" id="Phobius"/>
    </source>
</evidence>
<dbReference type="EMBL" id="LR590464">
    <property type="protein sequence ID" value="VTP67679.1"/>
    <property type="molecule type" value="Genomic_DNA"/>
</dbReference>
<reference evidence="6 7" key="1">
    <citation type="submission" date="2019-05" db="EMBL/GenBank/DDBJ databases">
        <authorList>
            <consortium name="Pathogen Informatics"/>
        </authorList>
    </citation>
    <scope>NUCLEOTIDE SEQUENCE [LARGE SCALE GENOMIC DNA]</scope>
    <source>
        <strain evidence="6 7">NCTC13032</strain>
    </source>
</reference>
<name>A0A4U9HYG4_9ENTR</name>
<feature type="transmembrane region" description="Helical" evidence="5">
    <location>
        <begin position="83"/>
        <end position="102"/>
    </location>
</feature>
<evidence type="ECO:0000256" key="4">
    <source>
        <dbReference type="ARBA" id="ARBA00023136"/>
    </source>
</evidence>
<dbReference type="GO" id="GO:0022857">
    <property type="term" value="F:transmembrane transporter activity"/>
    <property type="evidence" value="ECO:0007669"/>
    <property type="project" value="TreeGrafter"/>
</dbReference>
<comment type="subcellular location">
    <subcellularLocation>
        <location evidence="1">Membrane</location>
        <topology evidence="1">Multi-pass membrane protein</topology>
    </subcellularLocation>
</comment>
<keyword evidence="3 5" id="KW-1133">Transmembrane helix</keyword>
<protein>
    <submittedName>
        <fullName evidence="6">Multidrug resistance protein B</fullName>
    </submittedName>
</protein>
<dbReference type="Proteomes" id="UP000310719">
    <property type="component" value="Chromosome"/>
</dbReference>
<accession>A0A4U9HYG4</accession>
<sequence>MPQDPIHLDRFKQIDLFGMLTGCSGMAFLIIAITQGGRMDWFESPLFNGLLSSAIVCLTVFLINEWFHPLPLFKLQMLERSNFSYGLMALAVVLVLALAGSALPSNFFGKVEGFRTAQFAPLALTIGLPQLIITPLVAALLSLRWVDCRWLIAFGIALMIFASLMGMQITSDWARQNFWAMQALQAIGLPSIILPLLMSATSVVAPPEGHYASAMFNTVRGFSSIAAGVLVEWFINHREQFHSNVLVNNVANRPWLISTPVSEQASSNFPLLHDGSISNTENIAGFITLLKHQAIVLSLGDSYLLMAGFAVLLLLLTVWLPKRVWPPQIRF</sequence>
<dbReference type="InterPro" id="IPR036259">
    <property type="entry name" value="MFS_trans_sf"/>
</dbReference>
<evidence type="ECO:0000256" key="1">
    <source>
        <dbReference type="ARBA" id="ARBA00004141"/>
    </source>
</evidence>
<evidence type="ECO:0000256" key="2">
    <source>
        <dbReference type="ARBA" id="ARBA00022692"/>
    </source>
</evidence>
<feature type="transmembrane region" description="Helical" evidence="5">
    <location>
        <begin position="217"/>
        <end position="235"/>
    </location>
</feature>
<dbReference type="PANTHER" id="PTHR23501">
    <property type="entry name" value="MAJOR FACILITATOR SUPERFAMILY"/>
    <property type="match status" value="1"/>
</dbReference>
<dbReference type="STRING" id="83655.APT61_11815"/>
<evidence type="ECO:0000256" key="3">
    <source>
        <dbReference type="ARBA" id="ARBA00022989"/>
    </source>
</evidence>
<feature type="transmembrane region" description="Helical" evidence="5">
    <location>
        <begin position="150"/>
        <end position="171"/>
    </location>
</feature>
<dbReference type="SUPFAM" id="SSF103473">
    <property type="entry name" value="MFS general substrate transporter"/>
    <property type="match status" value="1"/>
</dbReference>